<keyword evidence="6 8" id="KW-0472">Membrane</keyword>
<accession>A0ABV6LS61</accession>
<keyword evidence="5 8" id="KW-1133">Transmembrane helix</keyword>
<sequence>MAWVILIIAGVAEVTAVTLLKLSDGFKNKGYLAATIIASVVNFYLLSLALESLPVGTAYGIWTGIGALGSVLIGMIFFRESKEWIRLLFMSFIIIGIVGLKMTTA</sequence>
<feature type="transmembrane region" description="Helical" evidence="8">
    <location>
        <begin position="32"/>
        <end position="50"/>
    </location>
</feature>
<dbReference type="Gene3D" id="1.10.3730.20">
    <property type="match status" value="1"/>
</dbReference>
<feature type="transmembrane region" description="Helical" evidence="8">
    <location>
        <begin position="57"/>
        <end position="78"/>
    </location>
</feature>
<comment type="caution">
    <text evidence="9">The sequence shown here is derived from an EMBL/GenBank/DDBJ whole genome shotgun (WGS) entry which is preliminary data.</text>
</comment>
<keyword evidence="4 7" id="KW-0812">Transmembrane</keyword>
<keyword evidence="2" id="KW-0813">Transport</keyword>
<proteinExistence type="inferred from homology"/>
<dbReference type="EMBL" id="JBHLTP010000013">
    <property type="protein sequence ID" value="MFC0525104.1"/>
    <property type="molecule type" value="Genomic_DNA"/>
</dbReference>
<evidence type="ECO:0000256" key="5">
    <source>
        <dbReference type="ARBA" id="ARBA00022989"/>
    </source>
</evidence>
<evidence type="ECO:0000313" key="10">
    <source>
        <dbReference type="Proteomes" id="UP001589836"/>
    </source>
</evidence>
<evidence type="ECO:0000256" key="2">
    <source>
        <dbReference type="ARBA" id="ARBA00022448"/>
    </source>
</evidence>
<protein>
    <submittedName>
        <fullName evidence="9">DMT family transporter</fullName>
    </submittedName>
</protein>
<evidence type="ECO:0000256" key="3">
    <source>
        <dbReference type="ARBA" id="ARBA00022475"/>
    </source>
</evidence>
<dbReference type="PANTHER" id="PTHR30561">
    <property type="entry name" value="SMR FAMILY PROTON-DEPENDENT DRUG EFFLUX TRANSPORTER SUGE"/>
    <property type="match status" value="1"/>
</dbReference>
<comment type="similarity">
    <text evidence="7">Belongs to the drug/metabolite transporter (DMT) superfamily. Small multidrug resistance (SMR) (TC 2.A.7.1) family.</text>
</comment>
<dbReference type="InterPro" id="IPR045324">
    <property type="entry name" value="Small_multidrug_res"/>
</dbReference>
<dbReference type="Proteomes" id="UP001589836">
    <property type="component" value="Unassembled WGS sequence"/>
</dbReference>
<gene>
    <name evidence="9" type="ORF">ACFFGV_16105</name>
</gene>
<reference evidence="9 10" key="1">
    <citation type="submission" date="2024-09" db="EMBL/GenBank/DDBJ databases">
        <authorList>
            <person name="Sun Q."/>
            <person name="Mori K."/>
        </authorList>
    </citation>
    <scope>NUCLEOTIDE SEQUENCE [LARGE SCALE GENOMIC DNA]</scope>
    <source>
        <strain evidence="9 10">NCAIM B.02529</strain>
    </source>
</reference>
<evidence type="ECO:0000256" key="6">
    <source>
        <dbReference type="ARBA" id="ARBA00023136"/>
    </source>
</evidence>
<name>A0ABV6LS61_9BACI</name>
<feature type="transmembrane region" description="Helical" evidence="8">
    <location>
        <begin position="84"/>
        <end position="103"/>
    </location>
</feature>
<evidence type="ECO:0000256" key="8">
    <source>
        <dbReference type="SAM" id="Phobius"/>
    </source>
</evidence>
<keyword evidence="3" id="KW-1003">Cell membrane</keyword>
<dbReference type="RefSeq" id="WP_377349923.1">
    <property type="nucleotide sequence ID" value="NZ_JBHLTP010000013.1"/>
</dbReference>
<dbReference type="SUPFAM" id="SSF103481">
    <property type="entry name" value="Multidrug resistance efflux transporter EmrE"/>
    <property type="match status" value="1"/>
</dbReference>
<evidence type="ECO:0000313" key="9">
    <source>
        <dbReference type="EMBL" id="MFC0525104.1"/>
    </source>
</evidence>
<evidence type="ECO:0000256" key="1">
    <source>
        <dbReference type="ARBA" id="ARBA00004651"/>
    </source>
</evidence>
<dbReference type="PANTHER" id="PTHR30561:SF0">
    <property type="entry name" value="GUANIDINIUM EXPORTER"/>
    <property type="match status" value="1"/>
</dbReference>
<evidence type="ECO:0000256" key="4">
    <source>
        <dbReference type="ARBA" id="ARBA00022692"/>
    </source>
</evidence>
<keyword evidence="10" id="KW-1185">Reference proteome</keyword>
<dbReference type="InterPro" id="IPR037185">
    <property type="entry name" value="EmrE-like"/>
</dbReference>
<comment type="subcellular location">
    <subcellularLocation>
        <location evidence="1 7">Cell membrane</location>
        <topology evidence="1 7">Multi-pass membrane protein</topology>
    </subcellularLocation>
</comment>
<organism evidence="9 10">
    <name type="scientific">Pontibacillus salicampi</name>
    <dbReference type="NCBI Taxonomy" id="1449801"/>
    <lineage>
        <taxon>Bacteria</taxon>
        <taxon>Bacillati</taxon>
        <taxon>Bacillota</taxon>
        <taxon>Bacilli</taxon>
        <taxon>Bacillales</taxon>
        <taxon>Bacillaceae</taxon>
        <taxon>Pontibacillus</taxon>
    </lineage>
</organism>
<dbReference type="Pfam" id="PF00893">
    <property type="entry name" value="Multi_Drug_Res"/>
    <property type="match status" value="1"/>
</dbReference>
<evidence type="ECO:0000256" key="7">
    <source>
        <dbReference type="RuleBase" id="RU003942"/>
    </source>
</evidence>
<dbReference type="InterPro" id="IPR000390">
    <property type="entry name" value="Small_drug/metabolite_transptr"/>
</dbReference>